<dbReference type="SUPFAM" id="SSF100950">
    <property type="entry name" value="NagB/RpiA/CoA transferase-like"/>
    <property type="match status" value="1"/>
</dbReference>
<dbReference type="InterPro" id="IPR051054">
    <property type="entry name" value="SorC_transcr_regulators"/>
</dbReference>
<dbReference type="GO" id="GO:0003677">
    <property type="term" value="F:DNA binding"/>
    <property type="evidence" value="ECO:0007669"/>
    <property type="project" value="UniProtKB-KW"/>
</dbReference>
<evidence type="ECO:0000256" key="3">
    <source>
        <dbReference type="ARBA" id="ARBA00023125"/>
    </source>
</evidence>
<dbReference type="PANTHER" id="PTHR34294:SF1">
    <property type="entry name" value="TRANSCRIPTIONAL REGULATOR LSRR"/>
    <property type="match status" value="1"/>
</dbReference>
<reference evidence="6" key="1">
    <citation type="submission" date="2023-05" db="EMBL/GenBank/DDBJ databases">
        <title>Cataloging the Phylogenetic Diversity of Human Bladder Bacteria.</title>
        <authorList>
            <person name="Du J."/>
        </authorList>
    </citation>
    <scope>NUCLEOTIDE SEQUENCE</scope>
    <source>
        <strain evidence="6">UMB6789</strain>
    </source>
</reference>
<feature type="domain" description="Sugar-binding" evidence="5">
    <location>
        <begin position="65"/>
        <end position="315"/>
    </location>
</feature>
<gene>
    <name evidence="6" type="ORF">QP372_02850</name>
</gene>
<proteinExistence type="inferred from homology"/>
<keyword evidence="4" id="KW-0804">Transcription</keyword>
<dbReference type="Proteomes" id="UP001237784">
    <property type="component" value="Unassembled WGS sequence"/>
</dbReference>
<evidence type="ECO:0000256" key="1">
    <source>
        <dbReference type="ARBA" id="ARBA00010466"/>
    </source>
</evidence>
<dbReference type="Gene3D" id="3.40.50.1360">
    <property type="match status" value="1"/>
</dbReference>
<name>A0AAW6XZ70_GARVA</name>
<dbReference type="SUPFAM" id="SSF46785">
    <property type="entry name" value="Winged helix' DNA-binding domain"/>
    <property type="match status" value="1"/>
</dbReference>
<evidence type="ECO:0000313" key="7">
    <source>
        <dbReference type="Proteomes" id="UP001237784"/>
    </source>
</evidence>
<evidence type="ECO:0000256" key="2">
    <source>
        <dbReference type="ARBA" id="ARBA00023015"/>
    </source>
</evidence>
<comment type="caution">
    <text evidence="6">The sequence shown here is derived from an EMBL/GenBank/DDBJ whole genome shotgun (WGS) entry which is preliminary data.</text>
</comment>
<organism evidence="6 7">
    <name type="scientific">Gardnerella vaginalis</name>
    <dbReference type="NCBI Taxonomy" id="2702"/>
    <lineage>
        <taxon>Bacteria</taxon>
        <taxon>Bacillati</taxon>
        <taxon>Actinomycetota</taxon>
        <taxon>Actinomycetes</taxon>
        <taxon>Bifidobacteriales</taxon>
        <taxon>Bifidobacteriaceae</taxon>
        <taxon>Gardnerella</taxon>
    </lineage>
</organism>
<dbReference type="PANTHER" id="PTHR34294">
    <property type="entry name" value="TRANSCRIPTIONAL REGULATOR-RELATED"/>
    <property type="match status" value="1"/>
</dbReference>
<sequence>MMKTDQLGMTHKDHQALDVAKLYYNGLSQAEVSEVLHVSRPNVSKLLSHAKKRGFVKITVEDPREKDIHLIETLKKYFQLDEVRLVSPIRGRDINLHKSLGKAGSQLIASLLRDGDTIGISWSRTIDYVASQMPEMHFNNIHVVQLRGDMSLPSMDLSMMNALKAFHIALNATIHTIAYPIIFESVEAKQAVERQTGIRNVISHAEKARIVVYSVGSNESTSPLMSSPLITNNEKKELTENSVGDICSHFVDRNGRVCLPDLNARTLTISLPELRHKEQRILIAGGNEKLDSIYVALTCKYANRLVIDVPTAHKLASICKKSNNS</sequence>
<dbReference type="RefSeq" id="WP_020760656.1">
    <property type="nucleotide sequence ID" value="NZ_JABUHK010000002.1"/>
</dbReference>
<comment type="similarity">
    <text evidence="1">Belongs to the SorC transcriptional regulatory family.</text>
</comment>
<dbReference type="InterPro" id="IPR036388">
    <property type="entry name" value="WH-like_DNA-bd_sf"/>
</dbReference>
<keyword evidence="3" id="KW-0238">DNA-binding</keyword>
<evidence type="ECO:0000256" key="4">
    <source>
        <dbReference type="ARBA" id="ARBA00023163"/>
    </source>
</evidence>
<dbReference type="GO" id="GO:0030246">
    <property type="term" value="F:carbohydrate binding"/>
    <property type="evidence" value="ECO:0007669"/>
    <property type="project" value="InterPro"/>
</dbReference>
<dbReference type="AlphaFoldDB" id="A0AAW6XZ70"/>
<evidence type="ECO:0000259" key="5">
    <source>
        <dbReference type="Pfam" id="PF04198"/>
    </source>
</evidence>
<dbReference type="Pfam" id="PF04198">
    <property type="entry name" value="Sugar-bind"/>
    <property type="match status" value="1"/>
</dbReference>
<protein>
    <submittedName>
        <fullName evidence="6">Sugar-binding domain-containing protein</fullName>
    </submittedName>
</protein>
<evidence type="ECO:0000313" key="6">
    <source>
        <dbReference type="EMBL" id="MDK7063456.1"/>
    </source>
</evidence>
<dbReference type="EMBL" id="JASOME010000002">
    <property type="protein sequence ID" value="MDK7063456.1"/>
    <property type="molecule type" value="Genomic_DNA"/>
</dbReference>
<dbReference type="InterPro" id="IPR036390">
    <property type="entry name" value="WH_DNA-bd_sf"/>
</dbReference>
<dbReference type="Gene3D" id="1.10.10.10">
    <property type="entry name" value="Winged helix-like DNA-binding domain superfamily/Winged helix DNA-binding domain"/>
    <property type="match status" value="1"/>
</dbReference>
<dbReference type="InterPro" id="IPR037171">
    <property type="entry name" value="NagB/RpiA_transferase-like"/>
</dbReference>
<accession>A0AAW6XZ70</accession>
<keyword evidence="2" id="KW-0805">Transcription regulation</keyword>
<dbReference type="InterPro" id="IPR007324">
    <property type="entry name" value="Sugar-bd_dom_put"/>
</dbReference>